<feature type="transmembrane region" description="Helical" evidence="1">
    <location>
        <begin position="21"/>
        <end position="43"/>
    </location>
</feature>
<dbReference type="InterPro" id="IPR008523">
    <property type="entry name" value="DUF805"/>
</dbReference>
<proteinExistence type="predicted"/>
<dbReference type="Pfam" id="PF05656">
    <property type="entry name" value="DUF805"/>
    <property type="match status" value="1"/>
</dbReference>
<feature type="transmembrane region" description="Helical" evidence="1">
    <location>
        <begin position="49"/>
        <end position="70"/>
    </location>
</feature>
<protein>
    <submittedName>
        <fullName evidence="2">DUF805 domain-containing protein</fullName>
    </submittedName>
</protein>
<feature type="transmembrane region" description="Helical" evidence="1">
    <location>
        <begin position="82"/>
        <end position="104"/>
    </location>
</feature>
<accession>A0ABT3J9E4</accession>
<keyword evidence="1" id="KW-1133">Transmembrane helix</keyword>
<organism evidence="2 3">
    <name type="scientific">Defluviimonas salinarum</name>
    <dbReference type="NCBI Taxonomy" id="2992147"/>
    <lineage>
        <taxon>Bacteria</taxon>
        <taxon>Pseudomonadati</taxon>
        <taxon>Pseudomonadota</taxon>
        <taxon>Alphaproteobacteria</taxon>
        <taxon>Rhodobacterales</taxon>
        <taxon>Paracoccaceae</taxon>
        <taxon>Albidovulum</taxon>
    </lineage>
</organism>
<dbReference type="PANTHER" id="PTHR34980:SF3">
    <property type="entry name" value="BLR8105 PROTEIN"/>
    <property type="match status" value="1"/>
</dbReference>
<dbReference type="RefSeq" id="WP_264773558.1">
    <property type="nucleotide sequence ID" value="NZ_JAPDOG010000038.1"/>
</dbReference>
<evidence type="ECO:0000313" key="3">
    <source>
        <dbReference type="Proteomes" id="UP001207582"/>
    </source>
</evidence>
<evidence type="ECO:0000256" key="1">
    <source>
        <dbReference type="SAM" id="Phobius"/>
    </source>
</evidence>
<keyword evidence="1" id="KW-0472">Membrane</keyword>
<gene>
    <name evidence="2" type="ORF">OM960_22535</name>
</gene>
<keyword evidence="3" id="KW-1185">Reference proteome</keyword>
<name>A0ABT3J9E4_9RHOB</name>
<comment type="caution">
    <text evidence="2">The sequence shown here is derived from an EMBL/GenBank/DDBJ whole genome shotgun (WGS) entry which is preliminary data.</text>
</comment>
<dbReference type="EMBL" id="JAPDOG010000038">
    <property type="protein sequence ID" value="MCW3784309.1"/>
    <property type="molecule type" value="Genomic_DNA"/>
</dbReference>
<sequence>MTPPAPAGLFVLRGRRNRRSYLLLNLAMLAALAALFAATTVTFESTVMTLAWLLVVLAGFVGLLAVSLATSAQRCRDVGMTGWAVLLLLVPFVGWAFSLFLTIAPGGMVARRRGAGPAGT</sequence>
<keyword evidence="1" id="KW-0812">Transmembrane</keyword>
<dbReference type="Proteomes" id="UP001207582">
    <property type="component" value="Unassembled WGS sequence"/>
</dbReference>
<evidence type="ECO:0000313" key="2">
    <source>
        <dbReference type="EMBL" id="MCW3784309.1"/>
    </source>
</evidence>
<reference evidence="2 3" key="1">
    <citation type="submission" date="2022-10" db="EMBL/GenBank/DDBJ databases">
        <title>Defluviimonas sp. CAU 1641 isolated from mud.</title>
        <authorList>
            <person name="Kim W."/>
        </authorList>
    </citation>
    <scope>NUCLEOTIDE SEQUENCE [LARGE SCALE GENOMIC DNA]</scope>
    <source>
        <strain evidence="2 3">CAU 1641</strain>
    </source>
</reference>
<dbReference type="PANTHER" id="PTHR34980">
    <property type="entry name" value="INNER MEMBRANE PROTEIN-RELATED-RELATED"/>
    <property type="match status" value="1"/>
</dbReference>